<dbReference type="CDD" id="cd00609">
    <property type="entry name" value="AAT_like"/>
    <property type="match status" value="1"/>
</dbReference>
<sequence length="386" mass="43108">MNYHFDQTLNRRATDSIKWDVKSNELPMWIADMDFPTAPEIVTAMQEKVRTGIFGYEEIPADYFRAVANWYAQEHHFQIPTEWMLFAMGVMPATSSIIRHVTNVGDNVLVQAPVYNMFWHTIESNGRHVVSNDLTYNADTLAYSIDFLDLAEKLADPATTLMILCNPHNPIGKVWSRNELMQIAKLCLDNHVTLLSYEIHGDLTLAGHDYIPINSLPPHLIQHTIATIAPSKTFNLAGLHASTVVIPNPTLRATIARGLSIEWLAEPNLLSVPGTIAAYTHGGAWLHALKNHVQANIDFTTQYLAENIPAIKVVPSEATYLLWLDCRALTHDSTKFARLLREKCGLVLSAGADYGAPGRDFLRMNVACPRVLLVDGLKRLNDGVPH</sequence>
<dbReference type="Proteomes" id="UP000051330">
    <property type="component" value="Unassembled WGS sequence"/>
</dbReference>
<evidence type="ECO:0000313" key="7">
    <source>
        <dbReference type="EMBL" id="KRL11925.1"/>
    </source>
</evidence>
<evidence type="ECO:0000256" key="5">
    <source>
        <dbReference type="ARBA" id="ARBA00037974"/>
    </source>
</evidence>
<dbReference type="PANTHER" id="PTHR43525:SF1">
    <property type="entry name" value="PROTEIN MALY"/>
    <property type="match status" value="1"/>
</dbReference>
<keyword evidence="4 7" id="KW-0456">Lyase</keyword>
<dbReference type="STRING" id="1423792.FD09_GL000533"/>
<dbReference type="InterPro" id="IPR004839">
    <property type="entry name" value="Aminotransferase_I/II_large"/>
</dbReference>
<dbReference type="SUPFAM" id="SSF53383">
    <property type="entry name" value="PLP-dependent transferases"/>
    <property type="match status" value="1"/>
</dbReference>
<comment type="similarity">
    <text evidence="5">Belongs to the class-II pyridoxal-phosphate-dependent aminotransferase family. MalY/PatB cystathionine beta-lyase subfamily.</text>
</comment>
<dbReference type="NCBIfam" id="TIGR04350">
    <property type="entry name" value="C_S_lyase_PatB"/>
    <property type="match status" value="1"/>
</dbReference>
<evidence type="ECO:0000256" key="2">
    <source>
        <dbReference type="ARBA" id="ARBA00012224"/>
    </source>
</evidence>
<name>A0A0R1N2J7_9LACO</name>
<reference evidence="7 8" key="1">
    <citation type="journal article" date="2015" name="Genome Announc.">
        <title>Expanding the biotechnology potential of lactobacilli through comparative genomics of 213 strains and associated genera.</title>
        <authorList>
            <person name="Sun Z."/>
            <person name="Harris H.M."/>
            <person name="McCann A."/>
            <person name="Guo C."/>
            <person name="Argimon S."/>
            <person name="Zhang W."/>
            <person name="Yang X."/>
            <person name="Jeffery I.B."/>
            <person name="Cooney J.C."/>
            <person name="Kagawa T.F."/>
            <person name="Liu W."/>
            <person name="Song Y."/>
            <person name="Salvetti E."/>
            <person name="Wrobel A."/>
            <person name="Rasinkangas P."/>
            <person name="Parkhill J."/>
            <person name="Rea M.C."/>
            <person name="O'Sullivan O."/>
            <person name="Ritari J."/>
            <person name="Douillard F.P."/>
            <person name="Paul Ross R."/>
            <person name="Yang R."/>
            <person name="Briner A.E."/>
            <person name="Felis G.E."/>
            <person name="de Vos W.M."/>
            <person name="Barrangou R."/>
            <person name="Klaenhammer T.R."/>
            <person name="Caufield P.W."/>
            <person name="Cui Y."/>
            <person name="Zhang H."/>
            <person name="O'Toole P.W."/>
        </authorList>
    </citation>
    <scope>NUCLEOTIDE SEQUENCE [LARGE SCALE GENOMIC DNA]</scope>
    <source>
        <strain evidence="7 8">DSM 12744</strain>
    </source>
</reference>
<gene>
    <name evidence="7" type="ORF">FD09_GL000533</name>
</gene>
<evidence type="ECO:0000256" key="4">
    <source>
        <dbReference type="ARBA" id="ARBA00023239"/>
    </source>
</evidence>
<dbReference type="Gene3D" id="3.90.1150.10">
    <property type="entry name" value="Aspartate Aminotransferase, domain 1"/>
    <property type="match status" value="1"/>
</dbReference>
<evidence type="ECO:0000313" key="8">
    <source>
        <dbReference type="Proteomes" id="UP000051330"/>
    </source>
</evidence>
<dbReference type="InterPro" id="IPR051798">
    <property type="entry name" value="Class-II_PLP-Dep_Aminotrans"/>
</dbReference>
<dbReference type="EMBL" id="AZEC01000010">
    <property type="protein sequence ID" value="KRL11925.1"/>
    <property type="molecule type" value="Genomic_DNA"/>
</dbReference>
<dbReference type="InterPro" id="IPR015422">
    <property type="entry name" value="PyrdxlP-dep_Trfase_small"/>
</dbReference>
<protein>
    <recommendedName>
        <fullName evidence="2">cysteine-S-conjugate beta-lyase</fullName>
        <ecNumber evidence="2">4.4.1.13</ecNumber>
    </recommendedName>
</protein>
<comment type="cofactor">
    <cofactor evidence="1">
        <name>pyridoxal 5'-phosphate</name>
        <dbReference type="ChEBI" id="CHEBI:597326"/>
    </cofactor>
</comment>
<dbReference type="InterPro" id="IPR027619">
    <property type="entry name" value="C-S_lyase_PatB-like"/>
</dbReference>
<comment type="caution">
    <text evidence="7">The sequence shown here is derived from an EMBL/GenBank/DDBJ whole genome shotgun (WGS) entry which is preliminary data.</text>
</comment>
<evidence type="ECO:0000259" key="6">
    <source>
        <dbReference type="Pfam" id="PF00155"/>
    </source>
</evidence>
<dbReference type="Pfam" id="PF00155">
    <property type="entry name" value="Aminotran_1_2"/>
    <property type="match status" value="1"/>
</dbReference>
<dbReference type="EC" id="4.4.1.13" evidence="2"/>
<accession>A0A0R1N2J7</accession>
<dbReference type="AlphaFoldDB" id="A0A0R1N2J7"/>
<dbReference type="GO" id="GO:0030170">
    <property type="term" value="F:pyridoxal phosphate binding"/>
    <property type="evidence" value="ECO:0007669"/>
    <property type="project" value="InterPro"/>
</dbReference>
<dbReference type="OrthoDB" id="9802872at2"/>
<keyword evidence="3" id="KW-0663">Pyridoxal phosphate</keyword>
<evidence type="ECO:0000256" key="1">
    <source>
        <dbReference type="ARBA" id="ARBA00001933"/>
    </source>
</evidence>
<proteinExistence type="inferred from homology"/>
<dbReference type="Gene3D" id="3.40.640.10">
    <property type="entry name" value="Type I PLP-dependent aspartate aminotransferase-like (Major domain)"/>
    <property type="match status" value="1"/>
</dbReference>
<dbReference type="RefSeq" id="WP_057821240.1">
    <property type="nucleotide sequence ID" value="NZ_AZEC01000010.1"/>
</dbReference>
<dbReference type="InterPro" id="IPR015424">
    <property type="entry name" value="PyrdxlP-dep_Trfase"/>
</dbReference>
<evidence type="ECO:0000256" key="3">
    <source>
        <dbReference type="ARBA" id="ARBA00022898"/>
    </source>
</evidence>
<dbReference type="InterPro" id="IPR015421">
    <property type="entry name" value="PyrdxlP-dep_Trfase_major"/>
</dbReference>
<keyword evidence="8" id="KW-1185">Reference proteome</keyword>
<organism evidence="7 8">
    <name type="scientific">Schleiferilactobacillus perolens DSM 12744</name>
    <dbReference type="NCBI Taxonomy" id="1423792"/>
    <lineage>
        <taxon>Bacteria</taxon>
        <taxon>Bacillati</taxon>
        <taxon>Bacillota</taxon>
        <taxon>Bacilli</taxon>
        <taxon>Lactobacillales</taxon>
        <taxon>Lactobacillaceae</taxon>
        <taxon>Schleiferilactobacillus</taxon>
    </lineage>
</organism>
<dbReference type="PATRIC" id="fig|1423792.3.peg.542"/>
<feature type="domain" description="Aminotransferase class I/classII large" evidence="6">
    <location>
        <begin position="32"/>
        <end position="368"/>
    </location>
</feature>
<dbReference type="GO" id="GO:0047804">
    <property type="term" value="F:cysteine-S-conjugate beta-lyase activity"/>
    <property type="evidence" value="ECO:0007669"/>
    <property type="project" value="UniProtKB-EC"/>
</dbReference>
<dbReference type="PANTHER" id="PTHR43525">
    <property type="entry name" value="PROTEIN MALY"/>
    <property type="match status" value="1"/>
</dbReference>